<feature type="transmembrane region" description="Helical" evidence="6">
    <location>
        <begin position="49"/>
        <end position="68"/>
    </location>
</feature>
<dbReference type="PANTHER" id="PTHR22911:SF6">
    <property type="entry name" value="SOLUTE CARRIER FAMILY 35 MEMBER G1"/>
    <property type="match status" value="1"/>
</dbReference>
<comment type="subcellular location">
    <subcellularLocation>
        <location evidence="1">Membrane</location>
        <topology evidence="1">Multi-pass membrane protein</topology>
    </subcellularLocation>
</comment>
<dbReference type="Pfam" id="PF00892">
    <property type="entry name" value="EamA"/>
    <property type="match status" value="1"/>
</dbReference>
<name>A0A916TL08_9HYPH</name>
<dbReference type="AlphaFoldDB" id="A0A916TL08"/>
<dbReference type="OrthoDB" id="9812899at2"/>
<feature type="transmembrane region" description="Helical" evidence="6">
    <location>
        <begin position="105"/>
        <end position="123"/>
    </location>
</feature>
<comment type="caution">
    <text evidence="8">The sequence shown here is derived from an EMBL/GenBank/DDBJ whole genome shotgun (WGS) entry which is preliminary data.</text>
</comment>
<keyword evidence="5 6" id="KW-0472">Membrane</keyword>
<reference evidence="8" key="2">
    <citation type="submission" date="2020-09" db="EMBL/GenBank/DDBJ databases">
        <authorList>
            <person name="Sun Q."/>
            <person name="Zhou Y."/>
        </authorList>
    </citation>
    <scope>NUCLEOTIDE SEQUENCE</scope>
    <source>
        <strain evidence="8">CGMCC 1.12426</strain>
    </source>
</reference>
<keyword evidence="4 6" id="KW-1133">Transmembrane helix</keyword>
<evidence type="ECO:0000259" key="7">
    <source>
        <dbReference type="Pfam" id="PF00892"/>
    </source>
</evidence>
<evidence type="ECO:0000313" key="8">
    <source>
        <dbReference type="EMBL" id="GGB54634.1"/>
    </source>
</evidence>
<feature type="transmembrane region" description="Helical" evidence="6">
    <location>
        <begin position="239"/>
        <end position="260"/>
    </location>
</feature>
<dbReference type="EMBL" id="BMFA01000008">
    <property type="protein sequence ID" value="GGB54634.1"/>
    <property type="molecule type" value="Genomic_DNA"/>
</dbReference>
<dbReference type="SUPFAM" id="SSF103481">
    <property type="entry name" value="Multidrug resistance efflux transporter EmrE"/>
    <property type="match status" value="2"/>
</dbReference>
<keyword evidence="3 6" id="KW-0812">Transmembrane</keyword>
<organism evidence="8 9">
    <name type="scientific">Roseibium aquae</name>
    <dbReference type="NCBI Taxonomy" id="1323746"/>
    <lineage>
        <taxon>Bacteria</taxon>
        <taxon>Pseudomonadati</taxon>
        <taxon>Pseudomonadota</taxon>
        <taxon>Alphaproteobacteria</taxon>
        <taxon>Hyphomicrobiales</taxon>
        <taxon>Stappiaceae</taxon>
        <taxon>Roseibium</taxon>
    </lineage>
</organism>
<dbReference type="InterPro" id="IPR000620">
    <property type="entry name" value="EamA_dom"/>
</dbReference>
<dbReference type="RefSeq" id="WP_150497095.1">
    <property type="nucleotide sequence ID" value="NZ_BMFA01000008.1"/>
</dbReference>
<evidence type="ECO:0000256" key="5">
    <source>
        <dbReference type="ARBA" id="ARBA00023136"/>
    </source>
</evidence>
<dbReference type="Gene3D" id="1.10.3730.20">
    <property type="match status" value="1"/>
</dbReference>
<dbReference type="Proteomes" id="UP000605148">
    <property type="component" value="Unassembled WGS sequence"/>
</dbReference>
<sequence length="330" mass="35560">MTVSASMSPLSRPAVGIAFILMGMAAISVNDMLIKALSGGYPLHQSVFIRSAIGMAFSLVFVQLEGGFSILKTKTPFLHIVRGLCVVVANMAFFLALAVVPLAEATALFFVAPLLITLLSIPILGEKVGLWRMGAVLTGFAGVIVMMRPWDSVPIEGGRWILALPVLGALGYAVMQVLTRKLGGTTKASAMAVYIQGIFLMVSSGFYLVAGDGRFAEGLENPSLLFLLRAWTWPQGNDIFLFGILGLCSAVVGYCLAQAYRSADAGLIAPFEYVGLPFAVFWGFVIWGELPDLTGTFGMALILGGGLLVFFREWQQQKRLATARQIKRRH</sequence>
<evidence type="ECO:0000256" key="6">
    <source>
        <dbReference type="SAM" id="Phobius"/>
    </source>
</evidence>
<feature type="transmembrane region" description="Helical" evidence="6">
    <location>
        <begin position="293"/>
        <end position="311"/>
    </location>
</feature>
<feature type="transmembrane region" description="Helical" evidence="6">
    <location>
        <begin position="160"/>
        <end position="179"/>
    </location>
</feature>
<dbReference type="PANTHER" id="PTHR22911">
    <property type="entry name" value="ACYL-MALONYL CONDENSING ENZYME-RELATED"/>
    <property type="match status" value="1"/>
</dbReference>
<comment type="similarity">
    <text evidence="2">Belongs to the drug/metabolite transporter (DMT) superfamily. 10 TMS drug/metabolite exporter (DME) (TC 2.A.7.3) family.</text>
</comment>
<keyword evidence="9" id="KW-1185">Reference proteome</keyword>
<proteinExistence type="inferred from homology"/>
<feature type="domain" description="EamA" evidence="7">
    <location>
        <begin position="16"/>
        <end position="147"/>
    </location>
</feature>
<reference evidence="8" key="1">
    <citation type="journal article" date="2014" name="Int. J. Syst. Evol. Microbiol.">
        <title>Complete genome sequence of Corynebacterium casei LMG S-19264T (=DSM 44701T), isolated from a smear-ripened cheese.</title>
        <authorList>
            <consortium name="US DOE Joint Genome Institute (JGI-PGF)"/>
            <person name="Walter F."/>
            <person name="Albersmeier A."/>
            <person name="Kalinowski J."/>
            <person name="Ruckert C."/>
        </authorList>
    </citation>
    <scope>NUCLEOTIDE SEQUENCE</scope>
    <source>
        <strain evidence="8">CGMCC 1.12426</strain>
    </source>
</reference>
<protein>
    <submittedName>
        <fullName evidence="8">Membrane protein</fullName>
    </submittedName>
</protein>
<feature type="transmembrane region" description="Helical" evidence="6">
    <location>
        <begin position="267"/>
        <end position="287"/>
    </location>
</feature>
<dbReference type="InterPro" id="IPR037185">
    <property type="entry name" value="EmrE-like"/>
</dbReference>
<gene>
    <name evidence="8" type="ORF">GCM10011316_28360</name>
</gene>
<evidence type="ECO:0000256" key="2">
    <source>
        <dbReference type="ARBA" id="ARBA00009853"/>
    </source>
</evidence>
<evidence type="ECO:0000256" key="1">
    <source>
        <dbReference type="ARBA" id="ARBA00004141"/>
    </source>
</evidence>
<evidence type="ECO:0000256" key="3">
    <source>
        <dbReference type="ARBA" id="ARBA00022692"/>
    </source>
</evidence>
<evidence type="ECO:0000313" key="9">
    <source>
        <dbReference type="Proteomes" id="UP000605148"/>
    </source>
</evidence>
<evidence type="ECO:0000256" key="4">
    <source>
        <dbReference type="ARBA" id="ARBA00022989"/>
    </source>
</evidence>
<feature type="transmembrane region" description="Helical" evidence="6">
    <location>
        <begin position="130"/>
        <end position="148"/>
    </location>
</feature>
<feature type="transmembrane region" description="Helical" evidence="6">
    <location>
        <begin position="12"/>
        <end position="29"/>
    </location>
</feature>
<accession>A0A916TL08</accession>
<feature type="transmembrane region" description="Helical" evidence="6">
    <location>
        <begin position="191"/>
        <end position="210"/>
    </location>
</feature>
<feature type="transmembrane region" description="Helical" evidence="6">
    <location>
        <begin position="80"/>
        <end position="99"/>
    </location>
</feature>
<dbReference type="GO" id="GO:0016020">
    <property type="term" value="C:membrane"/>
    <property type="evidence" value="ECO:0007669"/>
    <property type="project" value="UniProtKB-SubCell"/>
</dbReference>